<keyword evidence="1" id="KW-0472">Membrane</keyword>
<dbReference type="KEGG" id="tac:Ta1026"/>
<dbReference type="InParanoid" id="Q9HJE3"/>
<gene>
    <name evidence="2" type="ordered locus">Ta1026</name>
</gene>
<dbReference type="AlphaFoldDB" id="Q9HJE3"/>
<dbReference type="EMBL" id="AL445066">
    <property type="protein sequence ID" value="CAC12155.1"/>
    <property type="molecule type" value="Genomic_DNA"/>
</dbReference>
<feature type="transmembrane region" description="Helical" evidence="1">
    <location>
        <begin position="163"/>
        <end position="181"/>
    </location>
</feature>
<organism evidence="2 3">
    <name type="scientific">Thermoplasma acidophilum (strain ATCC 25905 / DSM 1728 / JCM 9062 / NBRC 15155 / AMRC-C165)</name>
    <dbReference type="NCBI Taxonomy" id="273075"/>
    <lineage>
        <taxon>Archaea</taxon>
        <taxon>Methanobacteriati</taxon>
        <taxon>Thermoplasmatota</taxon>
        <taxon>Thermoplasmata</taxon>
        <taxon>Thermoplasmatales</taxon>
        <taxon>Thermoplasmataceae</taxon>
        <taxon>Thermoplasma</taxon>
    </lineage>
</organism>
<feature type="transmembrane region" description="Helical" evidence="1">
    <location>
        <begin position="101"/>
        <end position="125"/>
    </location>
</feature>
<dbReference type="HOGENOM" id="CLU_1145261_0_0_2"/>
<name>Q9HJE3_THEAC</name>
<protein>
    <submittedName>
        <fullName evidence="2">Hypothetical membrane protein</fullName>
    </submittedName>
</protein>
<evidence type="ECO:0000256" key="1">
    <source>
        <dbReference type="SAM" id="Phobius"/>
    </source>
</evidence>
<dbReference type="STRING" id="273075.gene:9572246"/>
<reference evidence="2 3" key="1">
    <citation type="journal article" date="2000" name="Nature">
        <title>The genome sequence of the thermoacidophilic scavenger Thermoplasma acidophilum.</title>
        <authorList>
            <person name="Ruepp A."/>
            <person name="Graml W."/>
            <person name="Santos-Martinez M.L."/>
            <person name="Koretke K.K."/>
            <person name="Volker C."/>
            <person name="Mewes H.W."/>
            <person name="Frishman D."/>
            <person name="Stocker S."/>
            <person name="Lupas A.N."/>
            <person name="Baumeister W."/>
        </authorList>
    </citation>
    <scope>NUCLEOTIDE SEQUENCE [LARGE SCALE GENOMIC DNA]</scope>
    <source>
        <strain evidence="3">ATCC 25905 / DSM 1728 / JCM 9062 / NBRC 15155 / AMRC-C165</strain>
    </source>
</reference>
<keyword evidence="3" id="KW-1185">Reference proteome</keyword>
<feature type="transmembrane region" description="Helical" evidence="1">
    <location>
        <begin position="214"/>
        <end position="232"/>
    </location>
</feature>
<sequence length="242" mass="27040">MGRLAFLRLISVEMDPYFLVELIIIFSVFIADYSLIFLYGTQAGGSSLQVYNFTGSLLNSIYFPYVLVLSLNIFMVTIFLENGKILTFVAFGRSVRRVLTCMFLWAVLYSTVITSLIFTVNVYFFEFTESPVVFAEMVFYLASFSVLFTGAGFLIATSIRSPIVSAGSLIAFFIFISPTFFGKNADTNSLSFALTGFSHIGLYTPFSNVFVDGGILEFVIGAVLFALALMIIERRSLKPMRR</sequence>
<evidence type="ECO:0000313" key="3">
    <source>
        <dbReference type="Proteomes" id="UP000001024"/>
    </source>
</evidence>
<feature type="transmembrane region" description="Helical" evidence="1">
    <location>
        <begin position="61"/>
        <end position="80"/>
    </location>
</feature>
<proteinExistence type="predicted"/>
<accession>Q9HJE3</accession>
<dbReference type="Proteomes" id="UP000001024">
    <property type="component" value="Chromosome"/>
</dbReference>
<dbReference type="EnsemblBacteria" id="CAC12155">
    <property type="protein sequence ID" value="CAC12155"/>
    <property type="gene ID" value="CAC12155"/>
</dbReference>
<feature type="transmembrane region" description="Helical" evidence="1">
    <location>
        <begin position="18"/>
        <end position="41"/>
    </location>
</feature>
<keyword evidence="1" id="KW-0812">Transmembrane</keyword>
<keyword evidence="1" id="KW-1133">Transmembrane helix</keyword>
<evidence type="ECO:0000313" key="2">
    <source>
        <dbReference type="EMBL" id="CAC12155.1"/>
    </source>
</evidence>
<dbReference type="PaxDb" id="273075-Ta1026"/>
<feature type="transmembrane region" description="Helical" evidence="1">
    <location>
        <begin position="137"/>
        <end position="156"/>
    </location>
</feature>